<evidence type="ECO:0000256" key="3">
    <source>
        <dbReference type="ARBA" id="ARBA00023237"/>
    </source>
</evidence>
<reference evidence="8 9" key="1">
    <citation type="submission" date="2018-12" db="EMBL/GenBank/DDBJ databases">
        <title>Complete genome of Litorilituus sediminis.</title>
        <authorList>
            <person name="Liu A."/>
            <person name="Rong J."/>
        </authorList>
    </citation>
    <scope>NUCLEOTIDE SEQUENCE [LARGE SCALE GENOMIC DNA]</scope>
    <source>
        <strain evidence="8 9">JCM 17549</strain>
    </source>
</reference>
<gene>
    <name evidence="8" type="ORF">EMK97_14570</name>
</gene>
<dbReference type="GO" id="GO:0009279">
    <property type="term" value="C:cell outer membrane"/>
    <property type="evidence" value="ECO:0007669"/>
    <property type="project" value="UniProtKB-SubCell"/>
</dbReference>
<keyword evidence="9" id="KW-1185">Reference proteome</keyword>
<feature type="chain" id="PRO_5020989731" evidence="5">
    <location>
        <begin position="22"/>
        <end position="991"/>
    </location>
</feature>
<feature type="domain" description="TonB-dependent receptor-like beta-barrel" evidence="6">
    <location>
        <begin position="447"/>
        <end position="958"/>
    </location>
</feature>
<name>A0A4P6P736_9GAMM</name>
<dbReference type="InterPro" id="IPR037066">
    <property type="entry name" value="Plug_dom_sf"/>
</dbReference>
<dbReference type="NCBIfam" id="TIGR01782">
    <property type="entry name" value="TonB-Xanth-Caul"/>
    <property type="match status" value="1"/>
</dbReference>
<dbReference type="OrthoDB" id="8727862at2"/>
<evidence type="ECO:0000313" key="8">
    <source>
        <dbReference type="EMBL" id="QBG36858.1"/>
    </source>
</evidence>
<dbReference type="PANTHER" id="PTHR40980">
    <property type="entry name" value="PLUG DOMAIN-CONTAINING PROTEIN"/>
    <property type="match status" value="1"/>
</dbReference>
<evidence type="ECO:0000259" key="6">
    <source>
        <dbReference type="Pfam" id="PF00593"/>
    </source>
</evidence>
<evidence type="ECO:0000256" key="4">
    <source>
        <dbReference type="RuleBase" id="RU003357"/>
    </source>
</evidence>
<comment type="subcellular location">
    <subcellularLocation>
        <location evidence="1 4">Cell outer membrane</location>
    </subcellularLocation>
</comment>
<comment type="similarity">
    <text evidence="4">Belongs to the TonB-dependent receptor family.</text>
</comment>
<dbReference type="InterPro" id="IPR000531">
    <property type="entry name" value="Beta-barrel_TonB"/>
</dbReference>
<protein>
    <submittedName>
        <fullName evidence="8">TonB-dependent receptor</fullName>
    </submittedName>
</protein>
<dbReference type="Proteomes" id="UP000290244">
    <property type="component" value="Chromosome"/>
</dbReference>
<dbReference type="PANTHER" id="PTHR40980:SF3">
    <property type="entry name" value="TONB-DEPENDENT RECEPTOR-LIKE BETA-BARREL DOMAIN-CONTAINING PROTEIN"/>
    <property type="match status" value="1"/>
</dbReference>
<dbReference type="InterPro" id="IPR010104">
    <property type="entry name" value="TonB_rcpt_bac"/>
</dbReference>
<dbReference type="Pfam" id="PF00593">
    <property type="entry name" value="TonB_dep_Rec_b-barrel"/>
    <property type="match status" value="1"/>
</dbReference>
<dbReference type="KEGG" id="lsd:EMK97_14570"/>
<keyword evidence="4" id="KW-0798">TonB box</keyword>
<organism evidence="8 9">
    <name type="scientific">Litorilituus sediminis</name>
    <dbReference type="NCBI Taxonomy" id="718192"/>
    <lineage>
        <taxon>Bacteria</taxon>
        <taxon>Pseudomonadati</taxon>
        <taxon>Pseudomonadota</taxon>
        <taxon>Gammaproteobacteria</taxon>
        <taxon>Alteromonadales</taxon>
        <taxon>Colwelliaceae</taxon>
        <taxon>Litorilituus</taxon>
    </lineage>
</organism>
<accession>A0A4P6P736</accession>
<evidence type="ECO:0000313" key="9">
    <source>
        <dbReference type="Proteomes" id="UP000290244"/>
    </source>
</evidence>
<dbReference type="InterPro" id="IPR012910">
    <property type="entry name" value="Plug_dom"/>
</dbReference>
<feature type="domain" description="TonB-dependent receptor plug" evidence="7">
    <location>
        <begin position="70"/>
        <end position="165"/>
    </location>
</feature>
<dbReference type="SUPFAM" id="SSF56935">
    <property type="entry name" value="Porins"/>
    <property type="match status" value="1"/>
</dbReference>
<evidence type="ECO:0000256" key="5">
    <source>
        <dbReference type="SAM" id="SignalP"/>
    </source>
</evidence>
<keyword evidence="8" id="KW-0675">Receptor</keyword>
<dbReference type="InterPro" id="IPR036942">
    <property type="entry name" value="Beta-barrel_TonB_sf"/>
</dbReference>
<evidence type="ECO:0000256" key="2">
    <source>
        <dbReference type="ARBA" id="ARBA00023136"/>
    </source>
</evidence>
<dbReference type="Gene3D" id="2.170.130.10">
    <property type="entry name" value="TonB-dependent receptor, plug domain"/>
    <property type="match status" value="1"/>
</dbReference>
<dbReference type="Gene3D" id="2.40.170.20">
    <property type="entry name" value="TonB-dependent receptor, beta-barrel domain"/>
    <property type="match status" value="1"/>
</dbReference>
<sequence>MKNFNLSALSIALMIGGIQLAAVPNYAYAAEADAAAEQAKKDKEEANIEVIEVTGFKGSVIKSLNTKRFSDTVVDAISADDIGGLPDVSIADSLTRLPGVTSVRIDGQSSELNVRGLSGGFVFSTLNGREMVSTSGGRAVQFDIFPSELVSQAQVYKSQKASLIEGGIAATINLETANALDNEEDHSFRASLHGNYNEAAADNNDSDTFGRRLTLSYQGKYLEDTLGVAVGWANMFQPTVSSRFVNYQFDKKENFSQAYNGAPEEIYLSSGFEINERGGEDKRDAFVLALNYEPRDDLRFQVDGFYSKFDSEKWDRGLRVSGINNIAEPGSTLLIDNPLMVGDAIVGGTIYRDPDGSAVAPPFPGASKDLNVQTQADDNTTESEMKAFGFNAEWDISDDLLMSVDISHSEGNETYKDQVMRMAYFDDSSVEYPVIDDNIILSYQLNGLNNPYIEFNQDFTDTAHMMVTSAESYPHIESNSSDAIRVDFAYQLESDIFSSLEFGARASQRDYELSRGRFLYGTTDFKMRNGQYITFGTDADGNTIIVDSFNPFPLNDSNSSVTTIGGDLSGMPSFLTVDNNAILDAWIPNVDRTPVRTWEHDWTMTQGNLVEEDVLAAYLQVNLDTEVFGLPLTGNIGVRYVHSEQYSTGLVSVGTDNGDPIADDLGVINSNWQRKKVGGSYSDVLPSLNLNFGLTDNDQLRFAYAKVMSRPDMPKMANSGNFDWVEDKDVGRYQINLDSSTSPFLRPFYAHQFDLSFEHYFTETDGAFVFAIWYKDIENMVGDGFEDDFDYAAAGIEVPPTPEDKLYDPATGELIDYANGTYTFADNNADAGYMRGVEIGYTQTFNFLPGYLSGLGANVNFSYTDSEIEVESKVPGEDGAPAPIEGLSPRVISATLFYDWEEKFSARISGRYRSAYLSEQIAIGSAQSAYFEEETIISAQMSYNFTENFQAVVSVDNLTDEPNISYFGDTSRTGTIQYFGRTIYFGVNYSM</sequence>
<feature type="signal peptide" evidence="5">
    <location>
        <begin position="1"/>
        <end position="21"/>
    </location>
</feature>
<dbReference type="EMBL" id="CP034759">
    <property type="protein sequence ID" value="QBG36858.1"/>
    <property type="molecule type" value="Genomic_DNA"/>
</dbReference>
<dbReference type="RefSeq" id="WP_130603410.1">
    <property type="nucleotide sequence ID" value="NZ_CP034759.1"/>
</dbReference>
<keyword evidence="5" id="KW-0732">Signal</keyword>
<dbReference type="Pfam" id="PF07715">
    <property type="entry name" value="Plug"/>
    <property type="match status" value="1"/>
</dbReference>
<proteinExistence type="inferred from homology"/>
<evidence type="ECO:0000256" key="1">
    <source>
        <dbReference type="ARBA" id="ARBA00004442"/>
    </source>
</evidence>
<dbReference type="AlphaFoldDB" id="A0A4P6P736"/>
<keyword evidence="2 4" id="KW-0472">Membrane</keyword>
<keyword evidence="3" id="KW-0998">Cell outer membrane</keyword>
<evidence type="ECO:0000259" key="7">
    <source>
        <dbReference type="Pfam" id="PF07715"/>
    </source>
</evidence>